<dbReference type="AlphaFoldDB" id="A0A914D298"/>
<proteinExistence type="predicted"/>
<keyword evidence="2" id="KW-1185">Reference proteome</keyword>
<accession>A0A914D298</accession>
<dbReference type="Proteomes" id="UP000887540">
    <property type="component" value="Unplaced"/>
</dbReference>
<dbReference type="SUPFAM" id="SSF81321">
    <property type="entry name" value="Family A G protein-coupled receptor-like"/>
    <property type="match status" value="1"/>
</dbReference>
<keyword evidence="1" id="KW-0812">Transmembrane</keyword>
<evidence type="ECO:0000256" key="1">
    <source>
        <dbReference type="SAM" id="Phobius"/>
    </source>
</evidence>
<protein>
    <submittedName>
        <fullName evidence="3">G-protein coupled receptors family 1 profile domain-containing protein</fullName>
    </submittedName>
</protein>
<feature type="transmembrane region" description="Helical" evidence="1">
    <location>
        <begin position="61"/>
        <end position="81"/>
    </location>
</feature>
<feature type="transmembrane region" description="Helical" evidence="1">
    <location>
        <begin position="30"/>
        <end position="55"/>
    </location>
</feature>
<evidence type="ECO:0000313" key="2">
    <source>
        <dbReference type="Proteomes" id="UP000887540"/>
    </source>
</evidence>
<keyword evidence="1" id="KW-0472">Membrane</keyword>
<organism evidence="2 3">
    <name type="scientific">Acrobeloides nanus</name>
    <dbReference type="NCBI Taxonomy" id="290746"/>
    <lineage>
        <taxon>Eukaryota</taxon>
        <taxon>Metazoa</taxon>
        <taxon>Ecdysozoa</taxon>
        <taxon>Nematoda</taxon>
        <taxon>Chromadorea</taxon>
        <taxon>Rhabditida</taxon>
        <taxon>Tylenchina</taxon>
        <taxon>Cephalobomorpha</taxon>
        <taxon>Cephaloboidea</taxon>
        <taxon>Cephalobidae</taxon>
        <taxon>Acrobeloides</taxon>
    </lineage>
</organism>
<evidence type="ECO:0000313" key="3">
    <source>
        <dbReference type="WBParaSite" id="ACRNAN_scaffold171.g14034.t1"/>
    </source>
</evidence>
<sequence>MRIRVRGNSVASSIANGISPQRSLSIETRLLIPCIINTVLFVVGQICITLCSRYFGKWINWSVLVIFATNSFVNPVLYLCFSSVIRRHLFADCRKKLSASSVYKDYEFRSSSQVSISFQQQQRNSLIKWKKESASVA</sequence>
<reference evidence="3" key="1">
    <citation type="submission" date="2022-11" db="UniProtKB">
        <authorList>
            <consortium name="WormBaseParasite"/>
        </authorList>
    </citation>
    <scope>IDENTIFICATION</scope>
</reference>
<name>A0A914D298_9BILA</name>
<dbReference type="WBParaSite" id="ACRNAN_scaffold171.g14034.t1">
    <property type="protein sequence ID" value="ACRNAN_scaffold171.g14034.t1"/>
    <property type="gene ID" value="ACRNAN_scaffold171.g14034"/>
</dbReference>
<dbReference type="Gene3D" id="1.20.1070.10">
    <property type="entry name" value="Rhodopsin 7-helix transmembrane proteins"/>
    <property type="match status" value="1"/>
</dbReference>
<keyword evidence="1" id="KW-1133">Transmembrane helix</keyword>